<keyword evidence="5" id="KW-1015">Disulfide bond</keyword>
<keyword evidence="7" id="KW-0456">Lyase</keyword>
<keyword evidence="4" id="KW-0378">Hydrolase</keyword>
<evidence type="ECO:0000256" key="1">
    <source>
        <dbReference type="ARBA" id="ARBA00007469"/>
    </source>
</evidence>
<dbReference type="InParanoid" id="A0A067LYD5"/>
<keyword evidence="3" id="KW-0540">Nuclease</keyword>
<evidence type="ECO:0000256" key="9">
    <source>
        <dbReference type="RuleBase" id="RU004328"/>
    </source>
</evidence>
<dbReference type="Pfam" id="PF00445">
    <property type="entry name" value="Ribonuclease_T2"/>
    <property type="match status" value="1"/>
</dbReference>
<evidence type="ECO:0000256" key="4">
    <source>
        <dbReference type="ARBA" id="ARBA00022801"/>
    </source>
</evidence>
<dbReference type="GO" id="GO:0016787">
    <property type="term" value="F:hydrolase activity"/>
    <property type="evidence" value="ECO:0007669"/>
    <property type="project" value="UniProtKB-KW"/>
</dbReference>
<dbReference type="EC" id="4.6.1.19" evidence="2"/>
<feature type="active site" evidence="8">
    <location>
        <position position="138"/>
    </location>
</feature>
<evidence type="ECO:0000256" key="3">
    <source>
        <dbReference type="ARBA" id="ARBA00022722"/>
    </source>
</evidence>
<keyword evidence="12" id="KW-1185">Reference proteome</keyword>
<dbReference type="EMBL" id="KL198091">
    <property type="protein sequence ID" value="KDQ08403.1"/>
    <property type="molecule type" value="Genomic_DNA"/>
</dbReference>
<gene>
    <name evidence="11" type="ORF">BOTBODRAFT_37976</name>
</gene>
<evidence type="ECO:0000313" key="12">
    <source>
        <dbReference type="Proteomes" id="UP000027195"/>
    </source>
</evidence>
<reference evidence="12" key="1">
    <citation type="journal article" date="2014" name="Proc. Natl. Acad. Sci. U.S.A.">
        <title>Extensive sampling of basidiomycete genomes demonstrates inadequacy of the white-rot/brown-rot paradigm for wood decay fungi.</title>
        <authorList>
            <person name="Riley R."/>
            <person name="Salamov A.A."/>
            <person name="Brown D.W."/>
            <person name="Nagy L.G."/>
            <person name="Floudas D."/>
            <person name="Held B.W."/>
            <person name="Levasseur A."/>
            <person name="Lombard V."/>
            <person name="Morin E."/>
            <person name="Otillar R."/>
            <person name="Lindquist E.A."/>
            <person name="Sun H."/>
            <person name="LaButti K.M."/>
            <person name="Schmutz J."/>
            <person name="Jabbour D."/>
            <person name="Luo H."/>
            <person name="Baker S.E."/>
            <person name="Pisabarro A.G."/>
            <person name="Walton J.D."/>
            <person name="Blanchette R.A."/>
            <person name="Henrissat B."/>
            <person name="Martin F."/>
            <person name="Cullen D."/>
            <person name="Hibbett D.S."/>
            <person name="Grigoriev I.V."/>
        </authorList>
    </citation>
    <scope>NUCLEOTIDE SEQUENCE [LARGE SCALE GENOMIC DNA]</scope>
    <source>
        <strain evidence="12">FD-172 SS1</strain>
    </source>
</reference>
<dbReference type="GO" id="GO:0006401">
    <property type="term" value="P:RNA catabolic process"/>
    <property type="evidence" value="ECO:0007669"/>
    <property type="project" value="TreeGrafter"/>
</dbReference>
<evidence type="ECO:0000256" key="8">
    <source>
        <dbReference type="PIRSR" id="PIRSR633697-1"/>
    </source>
</evidence>
<evidence type="ECO:0000256" key="7">
    <source>
        <dbReference type="ARBA" id="ARBA00023239"/>
    </source>
</evidence>
<proteinExistence type="inferred from homology"/>
<feature type="signal peptide" evidence="10">
    <location>
        <begin position="1"/>
        <end position="17"/>
    </location>
</feature>
<organism evidence="11 12">
    <name type="scientific">Botryobasidium botryosum (strain FD-172 SS1)</name>
    <dbReference type="NCBI Taxonomy" id="930990"/>
    <lineage>
        <taxon>Eukaryota</taxon>
        <taxon>Fungi</taxon>
        <taxon>Dikarya</taxon>
        <taxon>Basidiomycota</taxon>
        <taxon>Agaricomycotina</taxon>
        <taxon>Agaricomycetes</taxon>
        <taxon>Cantharellales</taxon>
        <taxon>Botryobasidiaceae</taxon>
        <taxon>Botryobasidium</taxon>
    </lineage>
</organism>
<keyword evidence="10" id="KW-0732">Signal</keyword>
<evidence type="ECO:0000256" key="6">
    <source>
        <dbReference type="ARBA" id="ARBA00023180"/>
    </source>
</evidence>
<protein>
    <recommendedName>
        <fullName evidence="2">ribonuclease T2</fullName>
        <ecNumber evidence="2">4.6.1.19</ecNumber>
    </recommendedName>
</protein>
<feature type="active site" evidence="8">
    <location>
        <position position="76"/>
    </location>
</feature>
<dbReference type="PROSITE" id="PS00531">
    <property type="entry name" value="RNASE_T2_2"/>
    <property type="match status" value="1"/>
</dbReference>
<dbReference type="CDD" id="cd01061">
    <property type="entry name" value="RNase_T2_euk"/>
    <property type="match status" value="1"/>
</dbReference>
<dbReference type="GO" id="GO:0033897">
    <property type="term" value="F:ribonuclease T2 activity"/>
    <property type="evidence" value="ECO:0007669"/>
    <property type="project" value="UniProtKB-EC"/>
</dbReference>
<evidence type="ECO:0000313" key="11">
    <source>
        <dbReference type="EMBL" id="KDQ08403.1"/>
    </source>
</evidence>
<feature type="active site" evidence="8">
    <location>
        <position position="134"/>
    </location>
</feature>
<dbReference type="InterPro" id="IPR036430">
    <property type="entry name" value="RNase_T2-like_sf"/>
</dbReference>
<dbReference type="GO" id="GO:0005576">
    <property type="term" value="C:extracellular region"/>
    <property type="evidence" value="ECO:0007669"/>
    <property type="project" value="TreeGrafter"/>
</dbReference>
<dbReference type="OrthoDB" id="435754at2759"/>
<accession>A0A067LYD5</accession>
<dbReference type="PANTHER" id="PTHR11240">
    <property type="entry name" value="RIBONUCLEASE T2"/>
    <property type="match status" value="1"/>
</dbReference>
<name>A0A067LYD5_BOTB1</name>
<dbReference type="PANTHER" id="PTHR11240:SF22">
    <property type="entry name" value="RIBONUCLEASE T2"/>
    <property type="match status" value="1"/>
</dbReference>
<sequence>MLAHLLWTSSLLSSVWAQRLPGDHMTSCGVSTPISCTNTTTVSNLCCFEYPGGLLMQTQFWDTSPATGPEDSWTIHGLWPDKCNGSYDSNCDPSRAYKDIASILTNAGETDLLEYMNQYWLDISGDNSDLWVHEWAKHGTCLSTLRPSCLGRTESYGEDAVSYFRRVVSLFQNLPTYDWLSAAGITPSPHKTYTYEQLASAIQDAWGFLPALDCRSHRLNGVSYYHHLRGSVIDGQFVPIDAPSRGSCPSKGIIYSPKKTRHVLVDQSAGQH</sequence>
<feature type="chain" id="PRO_5001645104" description="ribonuclease T2" evidence="10">
    <location>
        <begin position="18"/>
        <end position="272"/>
    </location>
</feature>
<dbReference type="AlphaFoldDB" id="A0A067LYD5"/>
<dbReference type="InterPro" id="IPR033697">
    <property type="entry name" value="Ribonuclease_T2_eukaryotic"/>
</dbReference>
<dbReference type="Proteomes" id="UP000027195">
    <property type="component" value="Unassembled WGS sequence"/>
</dbReference>
<dbReference type="PROSITE" id="PS00530">
    <property type="entry name" value="RNASE_T2_1"/>
    <property type="match status" value="1"/>
</dbReference>
<dbReference type="GO" id="GO:0003723">
    <property type="term" value="F:RNA binding"/>
    <property type="evidence" value="ECO:0007669"/>
    <property type="project" value="InterPro"/>
</dbReference>
<evidence type="ECO:0000256" key="10">
    <source>
        <dbReference type="SAM" id="SignalP"/>
    </source>
</evidence>
<dbReference type="HOGENOM" id="CLU_037966_1_0_1"/>
<dbReference type="Gene3D" id="3.90.730.10">
    <property type="entry name" value="Ribonuclease T2-like"/>
    <property type="match status" value="1"/>
</dbReference>
<dbReference type="InterPro" id="IPR018188">
    <property type="entry name" value="RNase_T2_His_AS_1"/>
</dbReference>
<dbReference type="InterPro" id="IPR001568">
    <property type="entry name" value="RNase_T2-like"/>
</dbReference>
<dbReference type="FunFam" id="3.90.730.10:FF:000004">
    <property type="entry name" value="Ribonuclease T2-like"/>
    <property type="match status" value="1"/>
</dbReference>
<evidence type="ECO:0000256" key="5">
    <source>
        <dbReference type="ARBA" id="ARBA00023157"/>
    </source>
</evidence>
<evidence type="ECO:0000256" key="2">
    <source>
        <dbReference type="ARBA" id="ARBA00012571"/>
    </source>
</evidence>
<comment type="similarity">
    <text evidence="1 9">Belongs to the RNase T2 family.</text>
</comment>
<dbReference type="SUPFAM" id="SSF55895">
    <property type="entry name" value="Ribonuclease Rh-like"/>
    <property type="match status" value="1"/>
</dbReference>
<keyword evidence="6" id="KW-0325">Glycoprotein</keyword>
<dbReference type="InterPro" id="IPR033130">
    <property type="entry name" value="RNase_T2_His_AS_2"/>
</dbReference>